<dbReference type="SUPFAM" id="SSF56672">
    <property type="entry name" value="DNA/RNA polymerases"/>
    <property type="match status" value="1"/>
</dbReference>
<dbReference type="STRING" id="542762.A0A4S4DF03"/>
<evidence type="ECO:0000256" key="1">
    <source>
        <dbReference type="ARBA" id="ARBA00004026"/>
    </source>
</evidence>
<dbReference type="GO" id="GO:0034245">
    <property type="term" value="C:mitochondrial DNA-directed RNA polymerase complex"/>
    <property type="evidence" value="ECO:0007669"/>
    <property type="project" value="TreeGrafter"/>
</dbReference>
<accession>A0A4S4DF03</accession>
<dbReference type="InterPro" id="IPR043502">
    <property type="entry name" value="DNA/RNA_pol_sf"/>
</dbReference>
<organism evidence="3 4">
    <name type="scientific">Camellia sinensis var. sinensis</name>
    <name type="common">China tea</name>
    <dbReference type="NCBI Taxonomy" id="542762"/>
    <lineage>
        <taxon>Eukaryota</taxon>
        <taxon>Viridiplantae</taxon>
        <taxon>Streptophyta</taxon>
        <taxon>Embryophyta</taxon>
        <taxon>Tracheophyta</taxon>
        <taxon>Spermatophyta</taxon>
        <taxon>Magnoliopsida</taxon>
        <taxon>eudicotyledons</taxon>
        <taxon>Gunneridae</taxon>
        <taxon>Pentapetalae</taxon>
        <taxon>asterids</taxon>
        <taxon>Ericales</taxon>
        <taxon>Theaceae</taxon>
        <taxon>Camellia</taxon>
    </lineage>
</organism>
<keyword evidence="2" id="KW-0812">Transmembrane</keyword>
<name>A0A4S4DF03_CAMSN</name>
<sequence length="152" mass="17353">MNRIIREKFVELYRTSILEDLLESFQRSYPELTFPPLPERGDFNLQQGNQSVLCAVGFQKLKSPVSCALLNQSVLCTVGFQKLKTPVSCALLMSGKDRKKLNSMDSDSTLLILLGAKLGVTILFLPVDSILYSFYVLYSLYLKYENRWEEVL</sequence>
<keyword evidence="4" id="KW-1185">Reference proteome</keyword>
<dbReference type="GO" id="GO:0003899">
    <property type="term" value="F:DNA-directed RNA polymerase activity"/>
    <property type="evidence" value="ECO:0007669"/>
    <property type="project" value="InterPro"/>
</dbReference>
<reference evidence="3 4" key="1">
    <citation type="journal article" date="2018" name="Proc. Natl. Acad. Sci. U.S.A.">
        <title>Draft genome sequence of Camellia sinensis var. sinensis provides insights into the evolution of the tea genome and tea quality.</title>
        <authorList>
            <person name="Wei C."/>
            <person name="Yang H."/>
            <person name="Wang S."/>
            <person name="Zhao J."/>
            <person name="Liu C."/>
            <person name="Gao L."/>
            <person name="Xia E."/>
            <person name="Lu Y."/>
            <person name="Tai Y."/>
            <person name="She G."/>
            <person name="Sun J."/>
            <person name="Cao H."/>
            <person name="Tong W."/>
            <person name="Gao Q."/>
            <person name="Li Y."/>
            <person name="Deng W."/>
            <person name="Jiang X."/>
            <person name="Wang W."/>
            <person name="Chen Q."/>
            <person name="Zhang S."/>
            <person name="Li H."/>
            <person name="Wu J."/>
            <person name="Wang P."/>
            <person name="Li P."/>
            <person name="Shi C."/>
            <person name="Zheng F."/>
            <person name="Jian J."/>
            <person name="Huang B."/>
            <person name="Shan D."/>
            <person name="Shi M."/>
            <person name="Fang C."/>
            <person name="Yue Y."/>
            <person name="Li F."/>
            <person name="Li D."/>
            <person name="Wei S."/>
            <person name="Han B."/>
            <person name="Jiang C."/>
            <person name="Yin Y."/>
            <person name="Xia T."/>
            <person name="Zhang Z."/>
            <person name="Bennetzen J.L."/>
            <person name="Zhao S."/>
            <person name="Wan X."/>
        </authorList>
    </citation>
    <scope>NUCLEOTIDE SEQUENCE [LARGE SCALE GENOMIC DNA]</scope>
    <source>
        <strain evidence="4">cv. Shuchazao</strain>
        <tissue evidence="3">Leaf</tissue>
    </source>
</reference>
<dbReference type="InterPro" id="IPR002092">
    <property type="entry name" value="DNA-dir_Rpol_phage-type"/>
</dbReference>
<dbReference type="Gene3D" id="3.30.70.370">
    <property type="match status" value="1"/>
</dbReference>
<feature type="transmembrane region" description="Helical" evidence="2">
    <location>
        <begin position="110"/>
        <end position="138"/>
    </location>
</feature>
<protein>
    <submittedName>
        <fullName evidence="3">Uncharacterized protein</fullName>
    </submittedName>
</protein>
<keyword evidence="2" id="KW-0472">Membrane</keyword>
<keyword evidence="2" id="KW-1133">Transmembrane helix</keyword>
<evidence type="ECO:0000313" key="4">
    <source>
        <dbReference type="Proteomes" id="UP000306102"/>
    </source>
</evidence>
<dbReference type="GO" id="GO:0003677">
    <property type="term" value="F:DNA binding"/>
    <property type="evidence" value="ECO:0007669"/>
    <property type="project" value="InterPro"/>
</dbReference>
<dbReference type="EMBL" id="SDRB02011711">
    <property type="protein sequence ID" value="THG00336.1"/>
    <property type="molecule type" value="Genomic_DNA"/>
</dbReference>
<dbReference type="PANTHER" id="PTHR10102:SF0">
    <property type="entry name" value="DNA-DIRECTED RNA POLYMERASE, MITOCHONDRIAL"/>
    <property type="match status" value="1"/>
</dbReference>
<evidence type="ECO:0000313" key="3">
    <source>
        <dbReference type="EMBL" id="THG00336.1"/>
    </source>
</evidence>
<comment type="function">
    <text evidence="1">DNA-dependent RNA polymerase catalyzes the transcription of DNA into RNA using the four ribonucleoside triphosphates as substrates.</text>
</comment>
<dbReference type="GO" id="GO:0006390">
    <property type="term" value="P:mitochondrial transcription"/>
    <property type="evidence" value="ECO:0007669"/>
    <property type="project" value="TreeGrafter"/>
</dbReference>
<evidence type="ECO:0000256" key="2">
    <source>
        <dbReference type="SAM" id="Phobius"/>
    </source>
</evidence>
<gene>
    <name evidence="3" type="ORF">TEA_030060</name>
</gene>
<dbReference type="AlphaFoldDB" id="A0A4S4DF03"/>
<dbReference type="PANTHER" id="PTHR10102">
    <property type="entry name" value="DNA-DIRECTED RNA POLYMERASE, MITOCHONDRIAL"/>
    <property type="match status" value="1"/>
</dbReference>
<dbReference type="Proteomes" id="UP000306102">
    <property type="component" value="Unassembled WGS sequence"/>
</dbReference>
<comment type="caution">
    <text evidence="3">The sequence shown here is derived from an EMBL/GenBank/DDBJ whole genome shotgun (WGS) entry which is preliminary data.</text>
</comment>
<proteinExistence type="predicted"/>